<reference evidence="2 3" key="1">
    <citation type="submission" date="2011-10" db="EMBL/GenBank/DDBJ databases">
        <title>Genome sequence of Gluconobacter morbifer G707, isolated from Drosophila gut.</title>
        <authorList>
            <person name="Lee W.-J."/>
            <person name="Kim E.-K."/>
        </authorList>
    </citation>
    <scope>NUCLEOTIDE SEQUENCE [LARGE SCALE GENOMIC DNA]</scope>
    <source>
        <strain evidence="2 3">G707</strain>
    </source>
</reference>
<dbReference type="AlphaFoldDB" id="G6XJN2"/>
<proteinExistence type="predicted"/>
<dbReference type="eggNOG" id="COG0699">
    <property type="taxonomic scope" value="Bacteria"/>
</dbReference>
<protein>
    <recommendedName>
        <fullName evidence="1">Dynamin N-terminal domain-containing protein</fullName>
    </recommendedName>
</protein>
<comment type="caution">
    <text evidence="2">The sequence shown here is derived from an EMBL/GenBank/DDBJ whole genome shotgun (WGS) entry which is preliminary data.</text>
</comment>
<dbReference type="STRING" id="1088869.GMO_16110"/>
<dbReference type="EMBL" id="AGQV01000005">
    <property type="protein sequence ID" value="EHH67844.1"/>
    <property type="molecule type" value="Genomic_DNA"/>
</dbReference>
<evidence type="ECO:0000259" key="1">
    <source>
        <dbReference type="Pfam" id="PF00350"/>
    </source>
</evidence>
<evidence type="ECO:0000313" key="3">
    <source>
        <dbReference type="Proteomes" id="UP000004949"/>
    </source>
</evidence>
<dbReference type="Pfam" id="PF00350">
    <property type="entry name" value="Dynamin_N"/>
    <property type="match status" value="1"/>
</dbReference>
<dbReference type="InterPro" id="IPR045063">
    <property type="entry name" value="Dynamin_N"/>
</dbReference>
<dbReference type="Proteomes" id="UP000004949">
    <property type="component" value="Unassembled WGS sequence"/>
</dbReference>
<dbReference type="RefSeq" id="WP_008851758.1">
    <property type="nucleotide sequence ID" value="NZ_AGQV01000005.1"/>
</dbReference>
<name>G6XJN2_9PROT</name>
<feature type="domain" description="Dynamin N-terminal" evidence="1">
    <location>
        <begin position="44"/>
        <end position="202"/>
    </location>
</feature>
<dbReference type="Gene3D" id="3.40.50.300">
    <property type="entry name" value="P-loop containing nucleotide triphosphate hydrolases"/>
    <property type="match status" value="1"/>
</dbReference>
<dbReference type="PATRIC" id="fig|1088869.3.peg.1607"/>
<organism evidence="2 3">
    <name type="scientific">Gluconobacter morbifer G707</name>
    <dbReference type="NCBI Taxonomy" id="1088869"/>
    <lineage>
        <taxon>Bacteria</taxon>
        <taxon>Pseudomonadati</taxon>
        <taxon>Pseudomonadota</taxon>
        <taxon>Alphaproteobacteria</taxon>
        <taxon>Acetobacterales</taxon>
        <taxon>Acetobacteraceae</taxon>
        <taxon>Gluconobacter</taxon>
    </lineage>
</organism>
<dbReference type="CDD" id="cd09912">
    <property type="entry name" value="DLP_2"/>
    <property type="match status" value="1"/>
</dbReference>
<dbReference type="SUPFAM" id="SSF52540">
    <property type="entry name" value="P-loop containing nucleoside triphosphate hydrolases"/>
    <property type="match status" value="1"/>
</dbReference>
<dbReference type="InterPro" id="IPR027417">
    <property type="entry name" value="P-loop_NTPase"/>
</dbReference>
<dbReference type="OrthoDB" id="7284910at2"/>
<dbReference type="InterPro" id="IPR051943">
    <property type="entry name" value="TRAFAC_Dynamin-like_GTPase"/>
</dbReference>
<evidence type="ECO:0000313" key="2">
    <source>
        <dbReference type="EMBL" id="EHH67844.1"/>
    </source>
</evidence>
<dbReference type="PANTHER" id="PTHR43681:SF1">
    <property type="entry name" value="SARCALUMENIN"/>
    <property type="match status" value="1"/>
</dbReference>
<accession>G6XJN2</accession>
<dbReference type="PANTHER" id="PTHR43681">
    <property type="entry name" value="TRANSMEMBRANE GTPASE FZO"/>
    <property type="match status" value="1"/>
</dbReference>
<sequence>MELKQYQAIKYALSEIVRALPWCSDTALRNRILFERLAMDRFNVAVVGRYSRGKSTLLNALTGLDRLPMGAEPLTSVITSLRYGTEEKAIVHFQATSLTEDIPLSVIKDYVTEHGNHANRRRIQEVEIILQSPILKSGFRFIDTPGIGSIIHANTETTLEFLSEIDVFVFVTACDSPLGSDENSLLREIASIHKPLFPVLNKADLASDLDLLQRSEVLHEILRENGLMKNDQIFCLSAVQALEARLSHDDDLLQRSGLLLLEQVLSDFLLKRRRKTFLTDICARLTDAVKQDSPRDAAFLLSWVENIRHEVATDQDDASHAGQIAQDVFRGKVPPCPVCQHVEENVFDHLTFLQGALRSRQIVRTAFLQDGGLCAPQYACLSTACCAS</sequence>
<gene>
    <name evidence="2" type="ORF">GMO_16110</name>
</gene>
<keyword evidence="3" id="KW-1185">Reference proteome</keyword>